<dbReference type="GO" id="GO:0008374">
    <property type="term" value="F:O-acyltransferase activity"/>
    <property type="evidence" value="ECO:0007669"/>
    <property type="project" value="InterPro"/>
</dbReference>
<dbReference type="GO" id="GO:0019432">
    <property type="term" value="P:triglyceride biosynthetic process"/>
    <property type="evidence" value="ECO:0007669"/>
    <property type="project" value="TreeGrafter"/>
</dbReference>
<feature type="domain" description="O-acyltransferase WSD1 C-terminal" evidence="1">
    <location>
        <begin position="51"/>
        <end position="198"/>
    </location>
</feature>
<evidence type="ECO:0000313" key="2">
    <source>
        <dbReference type="EMBL" id="JAC69791.1"/>
    </source>
</evidence>
<protein>
    <submittedName>
        <fullName evidence="2">O-acyltransferase (Wsd1-like) family protein</fullName>
    </submittedName>
</protein>
<organism evidence="2">
    <name type="scientific">Tetraselmis sp. GSL018</name>
    <dbReference type="NCBI Taxonomy" id="582737"/>
    <lineage>
        <taxon>Eukaryota</taxon>
        <taxon>Viridiplantae</taxon>
        <taxon>Chlorophyta</taxon>
        <taxon>core chlorophytes</taxon>
        <taxon>Chlorodendrophyceae</taxon>
        <taxon>Chlorodendrales</taxon>
        <taxon>Chlorodendraceae</taxon>
        <taxon>Tetraselmis</taxon>
    </lineage>
</organism>
<keyword evidence="2" id="KW-0012">Acyltransferase</keyword>
<gene>
    <name evidence="2" type="ORF">TSPGSL018_5539</name>
</gene>
<proteinExistence type="predicted"/>
<dbReference type="PANTHER" id="PTHR31650">
    <property type="entry name" value="O-ACYLTRANSFERASE (WSD1-LIKE) FAMILY PROTEIN"/>
    <property type="match status" value="1"/>
</dbReference>
<reference evidence="2" key="1">
    <citation type="submission" date="2014-05" db="EMBL/GenBank/DDBJ databases">
        <title>The transcriptome of the halophilic microalga Tetraselmis sp. GSL018 isolated from the Great Salt Lake, Utah.</title>
        <authorList>
            <person name="Jinkerson R.E."/>
            <person name="D'Adamo S."/>
            <person name="Posewitz M.C."/>
        </authorList>
    </citation>
    <scope>NUCLEOTIDE SEQUENCE</scope>
    <source>
        <strain evidence="2">GSL018</strain>
    </source>
</reference>
<evidence type="ECO:0000259" key="1">
    <source>
        <dbReference type="Pfam" id="PF06974"/>
    </source>
</evidence>
<accession>A0A061RGZ8</accession>
<sequence>MAAAIAEYEEQHRVRPQRRYRLTFFMPVNIRSIKGIQADIAASAAGGAGHWGNQIGPVLERLPLFDSRGGRIAAEDRLRAVRALLRPKKSSLGPILLSLVVRALCRAFGSYAAYRVLDRLGRSTTTLISNMPGPQEPVSVMGHQITGMCNVVNGTPQGAQFSILTYDSALRLACSASADVIPEPKKLMSLFVDNLRELGKAYHVEPYPAVSHLPIADRK</sequence>
<dbReference type="AlphaFoldDB" id="A0A061RGZ8"/>
<dbReference type="GO" id="GO:0005886">
    <property type="term" value="C:plasma membrane"/>
    <property type="evidence" value="ECO:0007669"/>
    <property type="project" value="TreeGrafter"/>
</dbReference>
<keyword evidence="2" id="KW-0808">Transferase</keyword>
<dbReference type="Pfam" id="PF06974">
    <property type="entry name" value="WS_DGAT_C"/>
    <property type="match status" value="1"/>
</dbReference>
<name>A0A061RGZ8_9CHLO</name>
<dbReference type="InterPro" id="IPR009721">
    <property type="entry name" value="O-acyltransferase_WSD1_C"/>
</dbReference>
<dbReference type="PANTHER" id="PTHR31650:SF1">
    <property type="entry name" value="WAX ESTER SYNTHASE_DIACYLGLYCEROL ACYLTRANSFERASE 4-RELATED"/>
    <property type="match status" value="1"/>
</dbReference>
<dbReference type="InterPro" id="IPR045034">
    <property type="entry name" value="O-acyltransferase_WSD1-like"/>
</dbReference>
<dbReference type="EMBL" id="GBEZ01016460">
    <property type="protein sequence ID" value="JAC69791.1"/>
    <property type="molecule type" value="Transcribed_RNA"/>
</dbReference>